<dbReference type="Proteomes" id="UP001189122">
    <property type="component" value="Unassembled WGS sequence"/>
</dbReference>
<evidence type="ECO:0000313" key="2">
    <source>
        <dbReference type="Proteomes" id="UP001189122"/>
    </source>
</evidence>
<keyword evidence="2" id="KW-1185">Reference proteome</keyword>
<dbReference type="Gene3D" id="2.40.70.10">
    <property type="entry name" value="Acid Proteases"/>
    <property type="match status" value="1"/>
</dbReference>
<comment type="caution">
    <text evidence="1">The sequence shown here is derived from an EMBL/GenBank/DDBJ whole genome shotgun (WGS) entry which is preliminary data.</text>
</comment>
<dbReference type="EMBL" id="CACRZD030000120">
    <property type="protein sequence ID" value="CAA6674558.1"/>
    <property type="molecule type" value="Genomic_DNA"/>
</dbReference>
<reference evidence="2" key="1">
    <citation type="journal article" date="2020" name="Sci. Rep.">
        <title>Chromosome-scale genome assembly for the duckweed Spirodela intermedia, integrating cytogenetic maps, PacBio and Oxford Nanopore libraries.</title>
        <authorList>
            <person name="Hoang P.T.N."/>
            <person name="Fiebig A."/>
            <person name="Novak P."/>
            <person name="Macas J."/>
            <person name="Cao H.X."/>
            <person name="Stepanenko A."/>
            <person name="Chen G."/>
            <person name="Borisjuk N."/>
            <person name="Scholz U."/>
            <person name="Schubert I."/>
        </authorList>
    </citation>
    <scope>NUCLEOTIDE SEQUENCE [LARGE SCALE GENOMIC DNA]</scope>
</reference>
<organism evidence="1 2">
    <name type="scientific">Spirodela intermedia</name>
    <name type="common">Intermediate duckweed</name>
    <dbReference type="NCBI Taxonomy" id="51605"/>
    <lineage>
        <taxon>Eukaryota</taxon>
        <taxon>Viridiplantae</taxon>
        <taxon>Streptophyta</taxon>
        <taxon>Embryophyta</taxon>
        <taxon>Tracheophyta</taxon>
        <taxon>Spermatophyta</taxon>
        <taxon>Magnoliopsida</taxon>
        <taxon>Liliopsida</taxon>
        <taxon>Araceae</taxon>
        <taxon>Lemnoideae</taxon>
        <taxon>Spirodela</taxon>
    </lineage>
</organism>
<protein>
    <submittedName>
        <fullName evidence="1">Uncharacterized protein</fullName>
    </submittedName>
</protein>
<accession>A0ABN7EC24</accession>
<dbReference type="InterPro" id="IPR021109">
    <property type="entry name" value="Peptidase_aspartic_dom_sf"/>
</dbReference>
<proteinExistence type="predicted"/>
<name>A0ABN7EC24_SPIIN</name>
<sequence>MLVLEVPRMDEEDKLHYFMEGLQIWAQNEIQRQGWNEIPLQIEGPKWIGCHMWWPSLELKAIQEGPRKLLFVKVIINSTLTKALVDLGVTHNFLSEKEAHRLKLSLVCTNNKIKAINSEA</sequence>
<evidence type="ECO:0000313" key="1">
    <source>
        <dbReference type="EMBL" id="CAA6674558.1"/>
    </source>
</evidence>
<gene>
    <name evidence="1" type="ORF">SI7747_UN020916</name>
</gene>